<gene>
    <name evidence="1" type="ORF">CGOC_LOCUS8521</name>
</gene>
<reference evidence="1 2" key="1">
    <citation type="submission" date="2018-11" db="EMBL/GenBank/DDBJ databases">
        <authorList>
            <consortium name="Pathogen Informatics"/>
        </authorList>
    </citation>
    <scope>NUCLEOTIDE SEQUENCE [LARGE SCALE GENOMIC DNA]</scope>
</reference>
<keyword evidence="2" id="KW-1185">Reference proteome</keyword>
<organism evidence="1 2">
    <name type="scientific">Cylicostephanus goldi</name>
    <name type="common">Nematode worm</name>
    <dbReference type="NCBI Taxonomy" id="71465"/>
    <lineage>
        <taxon>Eukaryota</taxon>
        <taxon>Metazoa</taxon>
        <taxon>Ecdysozoa</taxon>
        <taxon>Nematoda</taxon>
        <taxon>Chromadorea</taxon>
        <taxon>Rhabditida</taxon>
        <taxon>Rhabditina</taxon>
        <taxon>Rhabditomorpha</taxon>
        <taxon>Strongyloidea</taxon>
        <taxon>Strongylidae</taxon>
        <taxon>Cylicostephanus</taxon>
    </lineage>
</organism>
<evidence type="ECO:0000313" key="1">
    <source>
        <dbReference type="EMBL" id="VDN19284.1"/>
    </source>
</evidence>
<dbReference type="Proteomes" id="UP000271889">
    <property type="component" value="Unassembled WGS sequence"/>
</dbReference>
<dbReference type="EMBL" id="UYRV01104326">
    <property type="protein sequence ID" value="VDN19284.1"/>
    <property type="molecule type" value="Genomic_DNA"/>
</dbReference>
<name>A0A3P7LR35_CYLGO</name>
<accession>A0A3P7LR35</accession>
<evidence type="ECO:0000313" key="2">
    <source>
        <dbReference type="Proteomes" id="UP000271889"/>
    </source>
</evidence>
<proteinExistence type="predicted"/>
<sequence>MLNEFLKFVPLRNRTAVFFKGRSHLLVCQNLTNRVVKVGSIQTEDFDNAKVVFVSQSHDVTDSYGGTYEDVIDYEVAHVITANSNGEKWVFTGLSEVFEAGLWTDYLPSFEAGLSGSQISSLSSFITIPSLSGTSNVLMVNSTRLRMKLDIELSYNAKNNCVIRIPFDYAYVGQCYPLNAMIEVVSNNKVYPIHSYIYDGELVIDSGRWLMTEGLGVQNNAYAATVQCNDILHINADIML</sequence>
<dbReference type="AlphaFoldDB" id="A0A3P7LR35"/>
<protein>
    <submittedName>
        <fullName evidence="1">Uncharacterized protein</fullName>
    </submittedName>
</protein>